<dbReference type="PANTHER" id="PTHR10091">
    <property type="entry name" value="ALDOSE-1-EPIMERASE"/>
    <property type="match status" value="1"/>
</dbReference>
<proteinExistence type="inferred from homology"/>
<dbReference type="EC" id="5.1.3.3" evidence="11"/>
<comment type="pathway">
    <text evidence="3 11">Carbohydrate metabolism; hexose metabolism.</text>
</comment>
<dbReference type="OrthoDB" id="9779408at2"/>
<keyword evidence="7" id="KW-0597">Phosphoprotein</keyword>
<dbReference type="InterPro" id="IPR011013">
    <property type="entry name" value="Gal_mutarotase_sf_dom"/>
</dbReference>
<feature type="active site" description="Proton donor" evidence="12">
    <location>
        <position position="219"/>
    </location>
</feature>
<evidence type="ECO:0000256" key="13">
    <source>
        <dbReference type="PIRSR" id="PIRSR005096-2"/>
    </source>
</evidence>
<dbReference type="RefSeq" id="WP_136460302.1">
    <property type="nucleotide sequence ID" value="NZ_SRSF01000010.1"/>
</dbReference>
<feature type="binding site" evidence="14">
    <location>
        <begin position="219"/>
        <end position="221"/>
    </location>
    <ligand>
        <name>beta-D-galactose</name>
        <dbReference type="ChEBI" id="CHEBI:27667"/>
    </ligand>
</feature>
<evidence type="ECO:0000313" key="16">
    <source>
        <dbReference type="EMBL" id="THH36323.1"/>
    </source>
</evidence>
<evidence type="ECO:0000256" key="14">
    <source>
        <dbReference type="PIRSR" id="PIRSR005096-3"/>
    </source>
</evidence>
<dbReference type="GO" id="GO:0005737">
    <property type="term" value="C:cytoplasm"/>
    <property type="evidence" value="ECO:0007669"/>
    <property type="project" value="UniProtKB-SubCell"/>
</dbReference>
<feature type="binding site" evidence="13">
    <location>
        <position position="291"/>
    </location>
    <ligand>
        <name>beta-D-galactose</name>
        <dbReference type="ChEBI" id="CHEBI:27667"/>
    </ligand>
</feature>
<dbReference type="UniPathway" id="UPA00242"/>
<dbReference type="GO" id="GO:0033499">
    <property type="term" value="P:galactose catabolic process via UDP-galactose, Leloir pathway"/>
    <property type="evidence" value="ECO:0007669"/>
    <property type="project" value="TreeGrafter"/>
</dbReference>
<evidence type="ECO:0000256" key="9">
    <source>
        <dbReference type="ARBA" id="ARBA00023235"/>
    </source>
</evidence>
<dbReference type="InterPro" id="IPR008183">
    <property type="entry name" value="Aldose_1/G6P_1-epimerase"/>
</dbReference>
<dbReference type="GO" id="GO:0030246">
    <property type="term" value="F:carbohydrate binding"/>
    <property type="evidence" value="ECO:0007669"/>
    <property type="project" value="InterPro"/>
</dbReference>
<dbReference type="Pfam" id="PF01263">
    <property type="entry name" value="Aldose_epim"/>
    <property type="match status" value="1"/>
</dbReference>
<protein>
    <recommendedName>
        <fullName evidence="11">Aldose 1-epimerase</fullName>
        <ecNumber evidence="11">5.1.3.3</ecNumber>
    </recommendedName>
</protein>
<dbReference type="EMBL" id="SRSF01000010">
    <property type="protein sequence ID" value="THH36323.1"/>
    <property type="molecule type" value="Genomic_DNA"/>
</dbReference>
<dbReference type="PANTHER" id="PTHR10091:SF0">
    <property type="entry name" value="GALACTOSE MUTAROTASE"/>
    <property type="match status" value="1"/>
</dbReference>
<comment type="similarity">
    <text evidence="4 11">Belongs to the aldose epimerase family.</text>
</comment>
<gene>
    <name evidence="16" type="ORF">E4021_15545</name>
</gene>
<keyword evidence="17" id="KW-1185">Reference proteome</keyword>
<evidence type="ECO:0000256" key="2">
    <source>
        <dbReference type="ARBA" id="ARBA00004496"/>
    </source>
</evidence>
<comment type="catalytic activity">
    <reaction evidence="11">
        <text>alpha-D-glucose = beta-D-glucose</text>
        <dbReference type="Rhea" id="RHEA:10264"/>
        <dbReference type="ChEBI" id="CHEBI:15903"/>
        <dbReference type="ChEBI" id="CHEBI:17925"/>
        <dbReference type="EC" id="5.1.3.3"/>
    </reaction>
</comment>
<name>A0A4V3XKB3_9BACT</name>
<evidence type="ECO:0000256" key="1">
    <source>
        <dbReference type="ARBA" id="ARBA00001913"/>
    </source>
</evidence>
<reference evidence="16 17" key="1">
    <citation type="submission" date="2019-04" db="EMBL/GenBank/DDBJ databases">
        <title>Lewinella litorea sp. nov., isolated from a marine sand.</title>
        <authorList>
            <person name="Yoon J.-H."/>
        </authorList>
    </citation>
    <scope>NUCLEOTIDE SEQUENCE [LARGE SCALE GENOMIC DNA]</scope>
    <source>
        <strain evidence="16 17">HSMS-39</strain>
    </source>
</reference>
<dbReference type="SUPFAM" id="SSF74650">
    <property type="entry name" value="Galactose mutarotase-like"/>
    <property type="match status" value="1"/>
</dbReference>
<dbReference type="GO" id="GO:0006006">
    <property type="term" value="P:glucose metabolic process"/>
    <property type="evidence" value="ECO:0007669"/>
    <property type="project" value="TreeGrafter"/>
</dbReference>
<evidence type="ECO:0000256" key="7">
    <source>
        <dbReference type="ARBA" id="ARBA00022553"/>
    </source>
</evidence>
<dbReference type="AlphaFoldDB" id="A0A4V3XKB3"/>
<dbReference type="InterPro" id="IPR014718">
    <property type="entry name" value="GH-type_carb-bd"/>
</dbReference>
<feature type="signal peptide" evidence="15">
    <location>
        <begin position="1"/>
        <end position="23"/>
    </location>
</feature>
<comment type="caution">
    <text evidence="16">The sequence shown here is derived from an EMBL/GenBank/DDBJ whole genome shotgun (WGS) entry which is preliminary data.</text>
</comment>
<dbReference type="InterPro" id="IPR047215">
    <property type="entry name" value="Galactose_mutarotase-like"/>
</dbReference>
<evidence type="ECO:0000256" key="15">
    <source>
        <dbReference type="SAM" id="SignalP"/>
    </source>
</evidence>
<keyword evidence="10 11" id="KW-0119">Carbohydrate metabolism</keyword>
<evidence type="ECO:0000313" key="17">
    <source>
        <dbReference type="Proteomes" id="UP000308528"/>
    </source>
</evidence>
<keyword evidence="8" id="KW-0106">Calcium</keyword>
<accession>A0A4V3XKB3</accession>
<comment type="cofactor">
    <cofactor evidence="1">
        <name>Ca(2+)</name>
        <dbReference type="ChEBI" id="CHEBI:29108"/>
    </cofactor>
</comment>
<dbReference type="Gene3D" id="2.70.98.10">
    <property type="match status" value="1"/>
</dbReference>
<evidence type="ECO:0000256" key="3">
    <source>
        <dbReference type="ARBA" id="ARBA00005028"/>
    </source>
</evidence>
<dbReference type="FunFam" id="2.70.98.10:FF:000003">
    <property type="entry name" value="Aldose 1-epimerase"/>
    <property type="match status" value="1"/>
</dbReference>
<feature type="active site" description="Proton acceptor" evidence="12">
    <location>
        <position position="355"/>
    </location>
</feature>
<evidence type="ECO:0000256" key="6">
    <source>
        <dbReference type="ARBA" id="ARBA00022490"/>
    </source>
</evidence>
<dbReference type="GO" id="GO:0004034">
    <property type="term" value="F:aldose 1-epimerase activity"/>
    <property type="evidence" value="ECO:0007669"/>
    <property type="project" value="UniProtKB-EC"/>
</dbReference>
<keyword evidence="15" id="KW-0732">Signal</keyword>
<evidence type="ECO:0000256" key="4">
    <source>
        <dbReference type="ARBA" id="ARBA00006206"/>
    </source>
</evidence>
<dbReference type="CDD" id="cd09019">
    <property type="entry name" value="galactose_mutarotase_like"/>
    <property type="match status" value="1"/>
</dbReference>
<feature type="binding site" evidence="14">
    <location>
        <begin position="119"/>
        <end position="120"/>
    </location>
    <ligand>
        <name>beta-D-galactose</name>
        <dbReference type="ChEBI" id="CHEBI:27667"/>
    </ligand>
</feature>
<evidence type="ECO:0000256" key="10">
    <source>
        <dbReference type="ARBA" id="ARBA00023277"/>
    </source>
</evidence>
<dbReference type="PIRSF" id="PIRSF005096">
    <property type="entry name" value="GALM"/>
    <property type="match status" value="1"/>
</dbReference>
<organism evidence="16 17">
    <name type="scientific">Neolewinella litorea</name>
    <dbReference type="NCBI Taxonomy" id="2562452"/>
    <lineage>
        <taxon>Bacteria</taxon>
        <taxon>Pseudomonadati</taxon>
        <taxon>Bacteroidota</taxon>
        <taxon>Saprospiria</taxon>
        <taxon>Saprospirales</taxon>
        <taxon>Lewinellaceae</taxon>
        <taxon>Neolewinella</taxon>
    </lineage>
</organism>
<evidence type="ECO:0000256" key="8">
    <source>
        <dbReference type="ARBA" id="ARBA00022837"/>
    </source>
</evidence>
<keyword evidence="9 11" id="KW-0413">Isomerase</keyword>
<evidence type="ECO:0000256" key="5">
    <source>
        <dbReference type="ARBA" id="ARBA00011245"/>
    </source>
</evidence>
<evidence type="ECO:0000256" key="11">
    <source>
        <dbReference type="PIRNR" id="PIRNR005096"/>
    </source>
</evidence>
<dbReference type="Proteomes" id="UP000308528">
    <property type="component" value="Unassembled WGS sequence"/>
</dbReference>
<dbReference type="InterPro" id="IPR015443">
    <property type="entry name" value="Aldose_1-epimerase"/>
</dbReference>
<keyword evidence="6" id="KW-0963">Cytoplasm</keyword>
<sequence length="390" mass="41804">MTLPNALPLFCLLLLSLLLPACGDDNNDRPVEEPADTPAASITKSSYGTTAGGETVDKYILRNAAGMEVEVITYGGIITSLTAPDSTGNFENVVLGYDSLSQYEASNPYFGALIGRYGNRIAGGRFSLNDQTYTLETNDGPNHLHGGVTGFDKVVWTATEVPSDTEPALRLTYLSPDGEGGYPGNLNTTVTYTLHDDNRLEIAYSATTDQPTVVNLTQHTYFNLSGDPSGDILDHVLMIDADQYLPVDGTLIPTGEVQAVEGTPFDFTEPKPIGRNIGDDNEQLLRGKGFDHCWVLNEPGGSAPVATVHHPASGRFMEVFTDEPGIQFYSGNFLDGTLPAPGGGTYGHRSGLCLETQHFPDSPNQPSFPSVVLEPGDTYATTTTYSFSTK</sequence>
<evidence type="ECO:0000256" key="12">
    <source>
        <dbReference type="PIRSR" id="PIRSR005096-1"/>
    </source>
</evidence>
<comment type="subunit">
    <text evidence="5">Monomer.</text>
</comment>
<dbReference type="NCBIfam" id="NF008277">
    <property type="entry name" value="PRK11055.1"/>
    <property type="match status" value="1"/>
</dbReference>
<feature type="chain" id="PRO_5020336628" description="Aldose 1-epimerase" evidence="15">
    <location>
        <begin position="24"/>
        <end position="390"/>
    </location>
</feature>
<comment type="subcellular location">
    <subcellularLocation>
        <location evidence="2">Cytoplasm</location>
    </subcellularLocation>
</comment>